<keyword evidence="5" id="KW-1133">Transmembrane helix</keyword>
<dbReference type="InterPro" id="IPR027417">
    <property type="entry name" value="P-loop_NTPase"/>
</dbReference>
<comment type="similarity">
    <text evidence="2">Belongs to the VirD4/TraG family.</text>
</comment>
<evidence type="ECO:0000256" key="5">
    <source>
        <dbReference type="ARBA" id="ARBA00022989"/>
    </source>
</evidence>
<gene>
    <name evidence="8" type="ORF">BSK47_14635</name>
    <name evidence="7" type="ORF">BSK52_14385</name>
</gene>
<evidence type="ECO:0000313" key="10">
    <source>
        <dbReference type="Proteomes" id="UP000187439"/>
    </source>
</evidence>
<comment type="subcellular location">
    <subcellularLocation>
        <location evidence="1">Cell membrane</location>
        <topology evidence="1">Multi-pass membrane protein</topology>
    </subcellularLocation>
</comment>
<evidence type="ECO:0000256" key="1">
    <source>
        <dbReference type="ARBA" id="ARBA00004651"/>
    </source>
</evidence>
<evidence type="ECO:0000313" key="7">
    <source>
        <dbReference type="EMBL" id="OMD40078.1"/>
    </source>
</evidence>
<dbReference type="Proteomes" id="UP000187323">
    <property type="component" value="Unassembled WGS sequence"/>
</dbReference>
<keyword evidence="3" id="KW-1003">Cell membrane</keyword>
<evidence type="ECO:0000256" key="2">
    <source>
        <dbReference type="ARBA" id="ARBA00008806"/>
    </source>
</evidence>
<dbReference type="PANTHER" id="PTHR37937:SF1">
    <property type="entry name" value="CONJUGATIVE TRANSFER: DNA TRANSPORT"/>
    <property type="match status" value="1"/>
</dbReference>
<dbReference type="InterPro" id="IPR003688">
    <property type="entry name" value="TraG/VirD4"/>
</dbReference>
<dbReference type="AlphaFoldDB" id="A0A1R0XYA9"/>
<evidence type="ECO:0000313" key="9">
    <source>
        <dbReference type="Proteomes" id="UP000187323"/>
    </source>
</evidence>
<dbReference type="SUPFAM" id="SSF52540">
    <property type="entry name" value="P-loop containing nucleoside triphosphate hydrolases"/>
    <property type="match status" value="1"/>
</dbReference>
<evidence type="ECO:0000256" key="6">
    <source>
        <dbReference type="ARBA" id="ARBA00023136"/>
    </source>
</evidence>
<dbReference type="Pfam" id="PF02534">
    <property type="entry name" value="T4SS-DNA_transf"/>
    <property type="match status" value="1"/>
</dbReference>
<dbReference type="RefSeq" id="WP_076119669.1">
    <property type="nucleotide sequence ID" value="NZ_MPTC01000011.1"/>
</dbReference>
<organism evidence="7 10">
    <name type="scientific">Paenibacillus odorifer</name>
    <dbReference type="NCBI Taxonomy" id="189426"/>
    <lineage>
        <taxon>Bacteria</taxon>
        <taxon>Bacillati</taxon>
        <taxon>Bacillota</taxon>
        <taxon>Bacilli</taxon>
        <taxon>Bacillales</taxon>
        <taxon>Paenibacillaceae</taxon>
        <taxon>Paenibacillus</taxon>
    </lineage>
</organism>
<dbReference type="PANTHER" id="PTHR37937">
    <property type="entry name" value="CONJUGATIVE TRANSFER: DNA TRANSPORT"/>
    <property type="match status" value="1"/>
</dbReference>
<dbReference type="EMBL" id="MPTO01000012">
    <property type="protein sequence ID" value="OME19806.1"/>
    <property type="molecule type" value="Genomic_DNA"/>
</dbReference>
<dbReference type="EMBL" id="MPTC01000011">
    <property type="protein sequence ID" value="OMD40078.1"/>
    <property type="molecule type" value="Genomic_DNA"/>
</dbReference>
<comment type="caution">
    <text evidence="7">The sequence shown here is derived from an EMBL/GenBank/DDBJ whole genome shotgun (WGS) entry which is preliminary data.</text>
</comment>
<evidence type="ECO:0000313" key="8">
    <source>
        <dbReference type="EMBL" id="OME19806.1"/>
    </source>
</evidence>
<name>A0A1R0XYA9_9BACL</name>
<dbReference type="Proteomes" id="UP000187439">
    <property type="component" value="Unassembled WGS sequence"/>
</dbReference>
<dbReference type="Gene3D" id="3.40.50.300">
    <property type="entry name" value="P-loop containing nucleotide triphosphate hydrolases"/>
    <property type="match status" value="2"/>
</dbReference>
<proteinExistence type="inferred from homology"/>
<protein>
    <submittedName>
        <fullName evidence="7">Conjugal transfer protein TraG</fullName>
    </submittedName>
</protein>
<dbReference type="InterPro" id="IPR051539">
    <property type="entry name" value="T4SS-coupling_protein"/>
</dbReference>
<reference evidence="9 10" key="1">
    <citation type="submission" date="2016-10" db="EMBL/GenBank/DDBJ databases">
        <title>Paenibacillus species isolates.</title>
        <authorList>
            <person name="Beno S.M."/>
        </authorList>
    </citation>
    <scope>NUCLEOTIDE SEQUENCE [LARGE SCALE GENOMIC DNA]</scope>
    <source>
        <strain evidence="7 10">FSL H7-0710</strain>
        <strain evidence="8 9">FSL H7-0918</strain>
    </source>
</reference>
<keyword evidence="4" id="KW-0812">Transmembrane</keyword>
<dbReference type="NCBIfam" id="NF045973">
    <property type="entry name" value="conju_CD1115"/>
    <property type="match status" value="1"/>
</dbReference>
<keyword evidence="6" id="KW-0472">Membrane</keyword>
<accession>A0A1R0XYA9</accession>
<sequence>MRRAETARSNLLLFAFFFIPVVWAALLAAPALSKGLPALLLYLSEAINNPFQIQWVEDTPRSLLLFTLIYGISVGIYLASPRNYRRREEHGSARWGKAGRINAKYRDKQPEQNKILTQQVRIGLDGRKHRRNLNVLVVGGSGSGKTRFYAKPNVMQAHTSFVVLDPKGEILRDTGHLLKSEGYDIKVLDLINPHRSHGYNPFAYLQDDKDVLKLVTNLIRNTTPKGSNTNDPFWERSETALLEALVLYLLYEAPPEEQNFPMVMDMIAAAEVREEDETYQSPLDELFERLAMRDPEHLAVKQYNIFKLAAGKTAKSILIGLGVRLEKFNLHTIAGMSLVDEMELPVMGEKKTALFAVIPDNDSSFNFIVGMLYTQLFQCLMYEADYRHGGRLPVHVHFVMDEFANVALPDEFDKLLSTMRSREISVSIILQNLAQLKALYKDAWESIVGNCDEFLYLGGNEQSTHKYVSELLGKETIDTNTYGQSKGRNGSYSINYQQSGRELLTPDEVRLLDNRFCLLFIRGEHPVQDDKYDLLRHPHVSLTTDGNGLPYQHGGTEHALDWQSVFLHADGDYELLSEEEVESLFLRRE</sequence>
<dbReference type="OrthoDB" id="9766496at2"/>
<evidence type="ECO:0000256" key="4">
    <source>
        <dbReference type="ARBA" id="ARBA00022692"/>
    </source>
</evidence>
<evidence type="ECO:0000256" key="3">
    <source>
        <dbReference type="ARBA" id="ARBA00022475"/>
    </source>
</evidence>
<dbReference type="GO" id="GO:0005886">
    <property type="term" value="C:plasma membrane"/>
    <property type="evidence" value="ECO:0007669"/>
    <property type="project" value="UniProtKB-SubCell"/>
</dbReference>
<dbReference type="CDD" id="cd01127">
    <property type="entry name" value="TrwB_TraG_TraD_VirD4"/>
    <property type="match status" value="1"/>
</dbReference>